<evidence type="ECO:0000256" key="2">
    <source>
        <dbReference type="ARBA" id="ARBA00023242"/>
    </source>
</evidence>
<dbReference type="GO" id="GO:0003824">
    <property type="term" value="F:catalytic activity"/>
    <property type="evidence" value="ECO:0007669"/>
    <property type="project" value="InterPro"/>
</dbReference>
<evidence type="ECO:0000313" key="4">
    <source>
        <dbReference type="EMBL" id="KZT21156.1"/>
    </source>
</evidence>
<keyword evidence="5" id="KW-1185">Reference proteome</keyword>
<organism evidence="4 5">
    <name type="scientific">Neolentinus lepideus HHB14362 ss-1</name>
    <dbReference type="NCBI Taxonomy" id="1314782"/>
    <lineage>
        <taxon>Eukaryota</taxon>
        <taxon>Fungi</taxon>
        <taxon>Dikarya</taxon>
        <taxon>Basidiomycota</taxon>
        <taxon>Agaricomycotina</taxon>
        <taxon>Agaricomycetes</taxon>
        <taxon>Gloeophyllales</taxon>
        <taxon>Gloeophyllaceae</taxon>
        <taxon>Neolentinus</taxon>
    </lineage>
</organism>
<sequence>MPFPITPKKSTRDSPYFSPPVAASRYFHSASPHLNYSSPQCTPRAARDKKRTVNTVLAEVDLESLWTEENDDSDASLLASFEFERSLVHDSAFLCFGDLFIQTYDELWRSKPILIQEHVDRDPWKLLVATMFLNKTSGRYAIPVFWEVVKRWPTPHALSSANETELIELIKPLGLQRQRAKRLIQLSSVYINNPPSPNLLYRSKSPSKRVSAARSTHSVFAPVPLDPLEERSQTVRYASTPISHLPGAGPYALDSYRIFCAGRDEWKNVRPSDKELIKYLRWKWAVTSFDLWDPDRGVVRKIELSEMQSLIAELSASRGCHGLDIN</sequence>
<dbReference type="OrthoDB" id="10265068at2759"/>
<keyword evidence="2" id="KW-0539">Nucleus</keyword>
<feature type="domain" description="HhH-GPD" evidence="3">
    <location>
        <begin position="128"/>
        <end position="208"/>
    </location>
</feature>
<evidence type="ECO:0000259" key="3">
    <source>
        <dbReference type="Pfam" id="PF00730"/>
    </source>
</evidence>
<dbReference type="EMBL" id="KV425610">
    <property type="protein sequence ID" value="KZT21156.1"/>
    <property type="molecule type" value="Genomic_DNA"/>
</dbReference>
<dbReference type="Pfam" id="PF00730">
    <property type="entry name" value="HhH-GPD"/>
    <property type="match status" value="1"/>
</dbReference>
<dbReference type="SUPFAM" id="SSF48150">
    <property type="entry name" value="DNA-glycosylase"/>
    <property type="match status" value="1"/>
</dbReference>
<dbReference type="GO" id="GO:0006285">
    <property type="term" value="P:base-excision repair, AP site formation"/>
    <property type="evidence" value="ECO:0007669"/>
    <property type="project" value="UniProtKB-ARBA"/>
</dbReference>
<dbReference type="AlphaFoldDB" id="A0A165PKA2"/>
<evidence type="ECO:0000256" key="1">
    <source>
        <dbReference type="ARBA" id="ARBA00004123"/>
    </source>
</evidence>
<dbReference type="InterPro" id="IPR045138">
    <property type="entry name" value="MeCP2/MBD4"/>
</dbReference>
<dbReference type="GO" id="GO:0003677">
    <property type="term" value="F:DNA binding"/>
    <property type="evidence" value="ECO:0007669"/>
    <property type="project" value="InterPro"/>
</dbReference>
<comment type="subcellular location">
    <subcellularLocation>
        <location evidence="1">Nucleus</location>
    </subcellularLocation>
</comment>
<evidence type="ECO:0000313" key="5">
    <source>
        <dbReference type="Proteomes" id="UP000076761"/>
    </source>
</evidence>
<dbReference type="InterPro" id="IPR003265">
    <property type="entry name" value="HhH-GPD_domain"/>
</dbReference>
<dbReference type="GO" id="GO:0005634">
    <property type="term" value="C:nucleus"/>
    <property type="evidence" value="ECO:0007669"/>
    <property type="project" value="UniProtKB-SubCell"/>
</dbReference>
<name>A0A165PKA2_9AGAM</name>
<dbReference type="InParanoid" id="A0A165PKA2"/>
<protein>
    <submittedName>
        <fullName evidence="4">DNA glycosylase</fullName>
    </submittedName>
</protein>
<dbReference type="Gene3D" id="1.10.340.30">
    <property type="entry name" value="Hypothetical protein, domain 2"/>
    <property type="match status" value="1"/>
</dbReference>
<dbReference type="PANTHER" id="PTHR15074:SF0">
    <property type="entry name" value="METHYL-CPG-BINDING DOMAIN PROTEIN 4-LIKE PROTEIN"/>
    <property type="match status" value="1"/>
</dbReference>
<dbReference type="InterPro" id="IPR011257">
    <property type="entry name" value="DNA_glycosylase"/>
</dbReference>
<dbReference type="Proteomes" id="UP000076761">
    <property type="component" value="Unassembled WGS sequence"/>
</dbReference>
<gene>
    <name evidence="4" type="ORF">NEOLEDRAFT_791172</name>
</gene>
<accession>A0A165PKA2</accession>
<reference evidence="4 5" key="1">
    <citation type="journal article" date="2016" name="Mol. Biol. Evol.">
        <title>Comparative Genomics of Early-Diverging Mushroom-Forming Fungi Provides Insights into the Origins of Lignocellulose Decay Capabilities.</title>
        <authorList>
            <person name="Nagy L.G."/>
            <person name="Riley R."/>
            <person name="Tritt A."/>
            <person name="Adam C."/>
            <person name="Daum C."/>
            <person name="Floudas D."/>
            <person name="Sun H."/>
            <person name="Yadav J.S."/>
            <person name="Pangilinan J."/>
            <person name="Larsson K.H."/>
            <person name="Matsuura K."/>
            <person name="Barry K."/>
            <person name="Labutti K."/>
            <person name="Kuo R."/>
            <person name="Ohm R.A."/>
            <person name="Bhattacharya S.S."/>
            <person name="Shirouzu T."/>
            <person name="Yoshinaga Y."/>
            <person name="Martin F.M."/>
            <person name="Grigoriev I.V."/>
            <person name="Hibbett D.S."/>
        </authorList>
    </citation>
    <scope>NUCLEOTIDE SEQUENCE [LARGE SCALE GENOMIC DNA]</scope>
    <source>
        <strain evidence="4 5">HHB14362 ss-1</strain>
    </source>
</reference>
<dbReference type="PANTHER" id="PTHR15074">
    <property type="entry name" value="METHYL-CPG-BINDING PROTEIN"/>
    <property type="match status" value="1"/>
</dbReference>
<proteinExistence type="predicted"/>
<dbReference type="STRING" id="1314782.A0A165PKA2"/>